<dbReference type="InterPro" id="IPR029787">
    <property type="entry name" value="Nucleotide_cyclase"/>
</dbReference>
<dbReference type="SMART" id="SM00052">
    <property type="entry name" value="EAL"/>
    <property type="match status" value="1"/>
</dbReference>
<evidence type="ECO:0000313" key="5">
    <source>
        <dbReference type="EMBL" id="MFC6866661.1"/>
    </source>
</evidence>
<dbReference type="Gene3D" id="3.30.450.20">
    <property type="entry name" value="PAS domain"/>
    <property type="match status" value="1"/>
</dbReference>
<evidence type="ECO:0000259" key="4">
    <source>
        <dbReference type="PROSITE" id="PS50887"/>
    </source>
</evidence>
<dbReference type="SUPFAM" id="SSF141868">
    <property type="entry name" value="EAL domain-like"/>
    <property type="match status" value="1"/>
</dbReference>
<comment type="caution">
    <text evidence="5">The sequence shown here is derived from an EMBL/GenBank/DDBJ whole genome shotgun (WGS) entry which is preliminary data.</text>
</comment>
<feature type="domain" description="GGDEF" evidence="4">
    <location>
        <begin position="301"/>
        <end position="435"/>
    </location>
</feature>
<dbReference type="RefSeq" id="WP_345396020.1">
    <property type="nucleotide sequence ID" value="NZ_BAABLA010000024.1"/>
</dbReference>
<dbReference type="InterPro" id="IPR001610">
    <property type="entry name" value="PAC"/>
</dbReference>
<evidence type="ECO:0000259" key="3">
    <source>
        <dbReference type="PROSITE" id="PS50883"/>
    </source>
</evidence>
<dbReference type="CDD" id="cd01948">
    <property type="entry name" value="EAL"/>
    <property type="match status" value="1"/>
</dbReference>
<dbReference type="CDD" id="cd00130">
    <property type="entry name" value="PAS"/>
    <property type="match status" value="1"/>
</dbReference>
<dbReference type="SUPFAM" id="SSF55785">
    <property type="entry name" value="PYP-like sensor domain (PAS domain)"/>
    <property type="match status" value="1"/>
</dbReference>
<evidence type="ECO:0000313" key="6">
    <source>
        <dbReference type="Proteomes" id="UP001596337"/>
    </source>
</evidence>
<evidence type="ECO:0000259" key="2">
    <source>
        <dbReference type="PROSITE" id="PS50113"/>
    </source>
</evidence>
<dbReference type="NCBIfam" id="TIGR00254">
    <property type="entry name" value="GGDEF"/>
    <property type="match status" value="1"/>
</dbReference>
<dbReference type="InterPro" id="IPR000160">
    <property type="entry name" value="GGDEF_dom"/>
</dbReference>
<dbReference type="InterPro" id="IPR013656">
    <property type="entry name" value="PAS_4"/>
</dbReference>
<reference evidence="6" key="1">
    <citation type="journal article" date="2019" name="Int. J. Syst. Evol. Microbiol.">
        <title>The Global Catalogue of Microorganisms (GCM) 10K type strain sequencing project: providing services to taxonomists for standard genome sequencing and annotation.</title>
        <authorList>
            <consortium name="The Broad Institute Genomics Platform"/>
            <consortium name="The Broad Institute Genome Sequencing Center for Infectious Disease"/>
            <person name="Wu L."/>
            <person name="Ma J."/>
        </authorList>
    </citation>
    <scope>NUCLEOTIDE SEQUENCE [LARGE SCALE GENOMIC DNA]</scope>
    <source>
        <strain evidence="6">KCTC 32255</strain>
    </source>
</reference>
<dbReference type="InterPro" id="IPR052155">
    <property type="entry name" value="Biofilm_reg_signaling"/>
</dbReference>
<dbReference type="PANTHER" id="PTHR44757">
    <property type="entry name" value="DIGUANYLATE CYCLASE DGCP"/>
    <property type="match status" value="1"/>
</dbReference>
<dbReference type="Gene3D" id="3.30.70.270">
    <property type="match status" value="1"/>
</dbReference>
<dbReference type="InterPro" id="IPR001633">
    <property type="entry name" value="EAL_dom"/>
</dbReference>
<dbReference type="PROSITE" id="PS50112">
    <property type="entry name" value="PAS"/>
    <property type="match status" value="1"/>
</dbReference>
<dbReference type="EMBL" id="JBHSXX010000001">
    <property type="protein sequence ID" value="MFC6866661.1"/>
    <property type="molecule type" value="Genomic_DNA"/>
</dbReference>
<dbReference type="Gene3D" id="3.20.20.450">
    <property type="entry name" value="EAL domain"/>
    <property type="match status" value="1"/>
</dbReference>
<protein>
    <submittedName>
        <fullName evidence="5">Bifunctional diguanylate cyclase/phosphodiesterase</fullName>
    </submittedName>
</protein>
<dbReference type="SUPFAM" id="SSF55073">
    <property type="entry name" value="Nucleotide cyclase"/>
    <property type="match status" value="1"/>
</dbReference>
<proteinExistence type="predicted"/>
<dbReference type="PANTHER" id="PTHR44757:SF2">
    <property type="entry name" value="BIOFILM ARCHITECTURE MAINTENANCE PROTEIN MBAA"/>
    <property type="match status" value="1"/>
</dbReference>
<dbReference type="InterPro" id="IPR035919">
    <property type="entry name" value="EAL_sf"/>
</dbReference>
<dbReference type="NCBIfam" id="TIGR00229">
    <property type="entry name" value="sensory_box"/>
    <property type="match status" value="1"/>
</dbReference>
<dbReference type="SMART" id="SM00086">
    <property type="entry name" value="PAC"/>
    <property type="match status" value="1"/>
</dbReference>
<dbReference type="InterPro" id="IPR043128">
    <property type="entry name" value="Rev_trsase/Diguanyl_cyclase"/>
</dbReference>
<gene>
    <name evidence="5" type="ORF">ACFQGD_05830</name>
</gene>
<dbReference type="InterPro" id="IPR035965">
    <property type="entry name" value="PAS-like_dom_sf"/>
</dbReference>
<dbReference type="SMART" id="SM00267">
    <property type="entry name" value="GGDEF"/>
    <property type="match status" value="1"/>
</dbReference>
<feature type="domain" description="PAC" evidence="2">
    <location>
        <begin position="224"/>
        <end position="276"/>
    </location>
</feature>
<dbReference type="Pfam" id="PF08448">
    <property type="entry name" value="PAS_4"/>
    <property type="match status" value="1"/>
</dbReference>
<dbReference type="PROSITE" id="PS50883">
    <property type="entry name" value="EAL"/>
    <property type="match status" value="1"/>
</dbReference>
<dbReference type="InterPro" id="IPR000700">
    <property type="entry name" value="PAS-assoc_C"/>
</dbReference>
<keyword evidence="6" id="KW-1185">Reference proteome</keyword>
<dbReference type="InterPro" id="IPR000014">
    <property type="entry name" value="PAS"/>
</dbReference>
<dbReference type="PROSITE" id="PS50113">
    <property type="entry name" value="PAC"/>
    <property type="match status" value="1"/>
</dbReference>
<feature type="domain" description="EAL" evidence="3">
    <location>
        <begin position="444"/>
        <end position="703"/>
    </location>
</feature>
<accession>A0ABW2BUM2</accession>
<feature type="domain" description="PAS" evidence="1">
    <location>
        <begin position="150"/>
        <end position="220"/>
    </location>
</feature>
<dbReference type="SMART" id="SM00091">
    <property type="entry name" value="PAS"/>
    <property type="match status" value="1"/>
</dbReference>
<dbReference type="PROSITE" id="PS50887">
    <property type="entry name" value="GGDEF"/>
    <property type="match status" value="1"/>
</dbReference>
<sequence length="709" mass="76873">MTTAHSVERFATRWASSLKGAVAPAMTRAELEDFLRELTEQLTEAMRSTPFRPELGRAVGKALIDAHYRDTSVLNRTLALLSDEFVAELGSEIGSDVGNGALMARLSRLHGAVAEGFAIALRDTVLAEQETTQRAALAAARAAEERRRASEARFQAVFAGAAVGIGVVDLTGTVLEVNEAMAGMLGRATDDIRGRTISEVIGPDNIGHAYGEFQKLVAGDIGRFRLETAHLRPDGRVANIDLSMTAVRDRTGTPDFFIGVAVDVTERRRLQNRLWHESRHDALTGLPNRTLFFERLEAAEQPLGLCYLDLDGFKNINDSLGHDAGDHVLRVAANRLRKAVEPDGCTVARLGGDEFVVLIERCGSPDWVAREAEKMLAVFGRPIEFDGEQLSVTGSIGVVHSALVGRDPGRLMRAADVTLYQAKAHGSGRWERYDPARGEQELTRHSLATAMPAALAHNEFLLHYQPLVSLADSSVRGFEALVRWDHPRLGRVSPGQFIPVAEETGNINALGQWVLEQGCLQARRWFDEFGLDDLYVSVNVAATQLRQPTFVADVLGTLDQVGLPAMCLQLELTESAVAGDTQGALVALRELAAAGVRLAIDDFGTGYSNLAHLGRLPVHQLKIDRSLLSSSRKGEVVDPARDKIIAGTISLAHSLELDVLAEGVETTPQADRLRLLQCDYAQGMLFGGPVPVSEATEVLACQTRRANSA</sequence>
<organism evidence="5 6">
    <name type="scientific">Haloechinothrix salitolerans</name>
    <dbReference type="NCBI Taxonomy" id="926830"/>
    <lineage>
        <taxon>Bacteria</taxon>
        <taxon>Bacillati</taxon>
        <taxon>Actinomycetota</taxon>
        <taxon>Actinomycetes</taxon>
        <taxon>Pseudonocardiales</taxon>
        <taxon>Pseudonocardiaceae</taxon>
        <taxon>Haloechinothrix</taxon>
    </lineage>
</organism>
<dbReference type="Pfam" id="PF00990">
    <property type="entry name" value="GGDEF"/>
    <property type="match status" value="1"/>
</dbReference>
<dbReference type="CDD" id="cd01949">
    <property type="entry name" value="GGDEF"/>
    <property type="match status" value="1"/>
</dbReference>
<name>A0ABW2BUM2_9PSEU</name>
<evidence type="ECO:0000259" key="1">
    <source>
        <dbReference type="PROSITE" id="PS50112"/>
    </source>
</evidence>
<dbReference type="Pfam" id="PF00563">
    <property type="entry name" value="EAL"/>
    <property type="match status" value="1"/>
</dbReference>
<dbReference type="Proteomes" id="UP001596337">
    <property type="component" value="Unassembled WGS sequence"/>
</dbReference>